<feature type="region of interest" description="Disordered" evidence="1">
    <location>
        <begin position="131"/>
        <end position="155"/>
    </location>
</feature>
<dbReference type="AlphaFoldDB" id="A0AAD3HLM5"/>
<feature type="region of interest" description="Disordered" evidence="1">
    <location>
        <begin position="82"/>
        <end position="101"/>
    </location>
</feature>
<dbReference type="EMBL" id="BMAR01000009">
    <property type="protein sequence ID" value="GFR45273.1"/>
    <property type="molecule type" value="Genomic_DNA"/>
</dbReference>
<feature type="compositionally biased region" description="Pro residues" evidence="1">
    <location>
        <begin position="144"/>
        <end position="153"/>
    </location>
</feature>
<keyword evidence="3" id="KW-1185">Reference proteome</keyword>
<organism evidence="2 3">
    <name type="scientific">Astrephomene gubernaculifera</name>
    <dbReference type="NCBI Taxonomy" id="47775"/>
    <lineage>
        <taxon>Eukaryota</taxon>
        <taxon>Viridiplantae</taxon>
        <taxon>Chlorophyta</taxon>
        <taxon>core chlorophytes</taxon>
        <taxon>Chlorophyceae</taxon>
        <taxon>CS clade</taxon>
        <taxon>Chlamydomonadales</taxon>
        <taxon>Astrephomenaceae</taxon>
        <taxon>Astrephomene</taxon>
    </lineage>
</organism>
<reference evidence="2 3" key="1">
    <citation type="journal article" date="2021" name="Sci. Rep.">
        <title>Genome sequencing of the multicellular alga Astrephomene provides insights into convergent evolution of germ-soma differentiation.</title>
        <authorList>
            <person name="Yamashita S."/>
            <person name="Yamamoto K."/>
            <person name="Matsuzaki R."/>
            <person name="Suzuki S."/>
            <person name="Yamaguchi H."/>
            <person name="Hirooka S."/>
            <person name="Minakuchi Y."/>
            <person name="Miyagishima S."/>
            <person name="Kawachi M."/>
            <person name="Toyoda A."/>
            <person name="Nozaki H."/>
        </authorList>
    </citation>
    <scope>NUCLEOTIDE SEQUENCE [LARGE SCALE GENOMIC DNA]</scope>
    <source>
        <strain evidence="2 3">NIES-4017</strain>
    </source>
</reference>
<name>A0AAD3HLM5_9CHLO</name>
<feature type="compositionally biased region" description="Low complexity" evidence="1">
    <location>
        <begin position="133"/>
        <end position="143"/>
    </location>
</feature>
<evidence type="ECO:0000313" key="3">
    <source>
        <dbReference type="Proteomes" id="UP001054857"/>
    </source>
</evidence>
<sequence length="184" mass="19995">MQPRREVWEYGGLPLQALCPQLDGVQTLLSFHGKLLARSKTGRNGQRIVTAADMAQVLELTSAQVEVLTEILAALSYANSSPPTSASQPASSSPPPPPAVGQEELYLHELSLFLLAQLFSKEAQRADAVEYWPDPSSSSSGFAAPPPPPPPRPASVCRRQMISCPLWCRSWGERGRWQAAPPRP</sequence>
<dbReference type="Proteomes" id="UP001054857">
    <property type="component" value="Unassembled WGS sequence"/>
</dbReference>
<protein>
    <submittedName>
        <fullName evidence="2">Uncharacterized protein</fullName>
    </submittedName>
</protein>
<evidence type="ECO:0000313" key="2">
    <source>
        <dbReference type="EMBL" id="GFR45273.1"/>
    </source>
</evidence>
<dbReference type="PANTHER" id="PTHR16052:SF0">
    <property type="entry name" value="TBCC DOMAIN-CONTAINING PROTEIN 1"/>
    <property type="match status" value="1"/>
</dbReference>
<feature type="compositionally biased region" description="Low complexity" evidence="1">
    <location>
        <begin position="82"/>
        <end position="91"/>
    </location>
</feature>
<comment type="caution">
    <text evidence="2">The sequence shown here is derived from an EMBL/GenBank/DDBJ whole genome shotgun (WGS) entry which is preliminary data.</text>
</comment>
<proteinExistence type="predicted"/>
<dbReference type="PANTHER" id="PTHR16052">
    <property type="entry name" value="TBCC DOMAIN-CONTAINING PROTEIN 1"/>
    <property type="match status" value="1"/>
</dbReference>
<evidence type="ECO:0000256" key="1">
    <source>
        <dbReference type="SAM" id="MobiDB-lite"/>
    </source>
</evidence>
<gene>
    <name evidence="2" type="ORF">Agub_g6379</name>
</gene>
<accession>A0AAD3HLM5</accession>
<dbReference type="InterPro" id="IPR039589">
    <property type="entry name" value="TBCC1"/>
</dbReference>